<evidence type="ECO:0000259" key="4">
    <source>
        <dbReference type="PROSITE" id="PS50004"/>
    </source>
</evidence>
<evidence type="ECO:0000256" key="3">
    <source>
        <dbReference type="SAM" id="MobiDB-lite"/>
    </source>
</evidence>
<gene>
    <name evidence="5" type="ORF">FMUND_12768</name>
</gene>
<dbReference type="Pfam" id="PF00168">
    <property type="entry name" value="C2"/>
    <property type="match status" value="1"/>
</dbReference>
<dbReference type="OrthoDB" id="67700at2759"/>
<dbReference type="PANTHER" id="PTHR45911:SF4">
    <property type="entry name" value="MULTIPLE C2 AND TRANSMEMBRANE DOMAIN-CONTAINING PROTEIN"/>
    <property type="match status" value="1"/>
</dbReference>
<keyword evidence="1" id="KW-0479">Metal-binding</keyword>
<sequence>MVRIIPTRLKSTSRSSSSSSTTIHSVSNTNGRTKNNRSNSPPMRSKNDSTSPSRDAGNGLALRVYIIKVLYIDCLLVLMHLTPSYTSWLQVPPAIIASLPDLVGAAARQRENIRVQIHFTRLLLTSCQGKDLAAKDRSGTSDPYLVLSSGDSRIVTNDVPKTLNPEWNVTEEIPLTSVQNLVLDVICWDKDRFGKDYMGEFDLALEEIFNNDKVEQEPTWYRLKSKRPGKKTSVVSGEVQLQFSLFDSTNPSAAPQQILEKFQALVGTAPAGSRNVTPSMTPNLAPTGSQPAPNPQYSPRDEDADDFD</sequence>
<dbReference type="Gene3D" id="2.60.40.150">
    <property type="entry name" value="C2 domain"/>
    <property type="match status" value="1"/>
</dbReference>
<feature type="non-terminal residue" evidence="5">
    <location>
        <position position="308"/>
    </location>
</feature>
<dbReference type="AlphaFoldDB" id="A0A8H6D562"/>
<keyword evidence="2" id="KW-0106">Calcium</keyword>
<dbReference type="FunFam" id="2.60.40.150:FF:000198">
    <property type="entry name" value="Phosphatidylserine decarboxylase proenzyme 2"/>
    <property type="match status" value="1"/>
</dbReference>
<feature type="compositionally biased region" description="Polar residues" evidence="3">
    <location>
        <begin position="274"/>
        <end position="297"/>
    </location>
</feature>
<evidence type="ECO:0000256" key="2">
    <source>
        <dbReference type="ARBA" id="ARBA00022837"/>
    </source>
</evidence>
<dbReference type="PROSITE" id="PS50004">
    <property type="entry name" value="C2"/>
    <property type="match status" value="1"/>
</dbReference>
<keyword evidence="6" id="KW-1185">Reference proteome</keyword>
<dbReference type="SUPFAM" id="SSF49562">
    <property type="entry name" value="C2 domain (Calcium/lipid-binding domain, CaLB)"/>
    <property type="match status" value="1"/>
</dbReference>
<proteinExistence type="predicted"/>
<accession>A0A8H6D562</accession>
<feature type="compositionally biased region" description="Polar residues" evidence="3">
    <location>
        <begin position="30"/>
        <end position="53"/>
    </location>
</feature>
<dbReference type="PANTHER" id="PTHR45911">
    <property type="entry name" value="C2 DOMAIN-CONTAINING PROTEIN"/>
    <property type="match status" value="1"/>
</dbReference>
<dbReference type="EMBL" id="JAAOAN010000534">
    <property type="protein sequence ID" value="KAF5704009.1"/>
    <property type="molecule type" value="Genomic_DNA"/>
</dbReference>
<protein>
    <submittedName>
        <fullName evidence="5">Phosphatidylserine decarboxylase</fullName>
    </submittedName>
</protein>
<dbReference type="GO" id="GO:0005509">
    <property type="term" value="F:calcium ion binding"/>
    <property type="evidence" value="ECO:0007669"/>
    <property type="project" value="TreeGrafter"/>
</dbReference>
<evidence type="ECO:0000313" key="6">
    <source>
        <dbReference type="Proteomes" id="UP000544331"/>
    </source>
</evidence>
<feature type="compositionally biased region" description="Low complexity" evidence="3">
    <location>
        <begin position="12"/>
        <end position="29"/>
    </location>
</feature>
<dbReference type="Proteomes" id="UP000544331">
    <property type="component" value="Unassembled WGS sequence"/>
</dbReference>
<evidence type="ECO:0000313" key="5">
    <source>
        <dbReference type="EMBL" id="KAF5704009.1"/>
    </source>
</evidence>
<dbReference type="GO" id="GO:0016020">
    <property type="term" value="C:membrane"/>
    <property type="evidence" value="ECO:0007669"/>
    <property type="project" value="TreeGrafter"/>
</dbReference>
<name>A0A8H6D562_9HYPO</name>
<dbReference type="CDD" id="cd04024">
    <property type="entry name" value="C2A_Synaptotagmin-like"/>
    <property type="match status" value="1"/>
</dbReference>
<evidence type="ECO:0000256" key="1">
    <source>
        <dbReference type="ARBA" id="ARBA00022723"/>
    </source>
</evidence>
<feature type="region of interest" description="Disordered" evidence="3">
    <location>
        <begin position="270"/>
        <end position="308"/>
    </location>
</feature>
<comment type="caution">
    <text evidence="5">The sequence shown here is derived from an EMBL/GenBank/DDBJ whole genome shotgun (WGS) entry which is preliminary data.</text>
</comment>
<dbReference type="InterPro" id="IPR035892">
    <property type="entry name" value="C2_domain_sf"/>
</dbReference>
<dbReference type="SMART" id="SM00239">
    <property type="entry name" value="C2"/>
    <property type="match status" value="1"/>
</dbReference>
<reference evidence="5 6" key="1">
    <citation type="submission" date="2020-05" db="EMBL/GenBank/DDBJ databases">
        <title>Identification and distribution of gene clusters putatively required for synthesis of sphingolipid metabolism inhibitors in phylogenetically diverse species of the filamentous fungus Fusarium.</title>
        <authorList>
            <person name="Kim H.-S."/>
            <person name="Busman M."/>
            <person name="Brown D.W."/>
            <person name="Divon H."/>
            <person name="Uhlig S."/>
            <person name="Proctor R.H."/>
        </authorList>
    </citation>
    <scope>NUCLEOTIDE SEQUENCE [LARGE SCALE GENOMIC DNA]</scope>
    <source>
        <strain evidence="5 6">NRRL 66235</strain>
    </source>
</reference>
<organism evidence="5 6">
    <name type="scientific">Fusarium mundagurra</name>
    <dbReference type="NCBI Taxonomy" id="1567541"/>
    <lineage>
        <taxon>Eukaryota</taxon>
        <taxon>Fungi</taxon>
        <taxon>Dikarya</taxon>
        <taxon>Ascomycota</taxon>
        <taxon>Pezizomycotina</taxon>
        <taxon>Sordariomycetes</taxon>
        <taxon>Hypocreomycetidae</taxon>
        <taxon>Hypocreales</taxon>
        <taxon>Nectriaceae</taxon>
        <taxon>Fusarium</taxon>
        <taxon>Fusarium fujikuroi species complex</taxon>
    </lineage>
</organism>
<feature type="region of interest" description="Disordered" evidence="3">
    <location>
        <begin position="1"/>
        <end position="55"/>
    </location>
</feature>
<feature type="domain" description="C2" evidence="4">
    <location>
        <begin position="109"/>
        <end position="221"/>
    </location>
</feature>
<dbReference type="InterPro" id="IPR000008">
    <property type="entry name" value="C2_dom"/>
</dbReference>